<keyword evidence="3" id="KW-0813">Transport</keyword>
<sequence length="627" mass="68151">MSWDPFLLSTTDAHTSHFLLRSKTPNQPHKMGQSIEAEKPTPQPHDYSAQAGHMRESPSPVTAADAVRDIRSPGVVRVEAVSSVITNLDRVFIFFGVFLMAYVYGLDGTLRYAYQPSATSSFSQHSLSATVNVLRSAISVGAQPTAAKIADVFGRVELICVSVVFYVVGTIVEAVADNVDAFSGGAIIYQIGYTMLLLLVEVIIADITSTRARLFFSYIPALPFIINTWVSGDISEAVLQGPGWKWGIAMWAIIMPVCALPLIGSLVVASRRAKRQGLLGDYASAFRQLGFRNLALELFWLLDVIGIVLIIAVLDLVLVPFTIAGGESAKWGEAHIIAPLVMGLLCIPAFVFWELRAPHPLIPFMDMKDRGVWAPMGIAIFLNFAFTMQSDFLYTVLLVAFDFSVKSATRIQSLYSFTSVIVGTLLGLVVYRVKRLRIFVVVGTLLYTIAFGLLIHFRGSTDGSAQAGVIGAQVLLGVAGGMVPYTAQASLQVNLKHEHLAVITGIFLATYNIGSALGNTVSGAIWSQVLPGKLNDELNPINSTLGATMYLDPLNTYTKYPVGTPERTGMIQSYQSVQKLLTITGVCLCVPLIMFGILLRNSKLDNRQTLAKDSDPETETDVATVRR</sequence>
<evidence type="ECO:0000256" key="2">
    <source>
        <dbReference type="ARBA" id="ARBA00008335"/>
    </source>
</evidence>
<protein>
    <recommendedName>
        <fullName evidence="12">Siderophore iron transporter 1</fullName>
    </recommendedName>
</protein>
<feature type="transmembrane region" description="Helical" evidence="9">
    <location>
        <begin position="413"/>
        <end position="431"/>
    </location>
</feature>
<feature type="transmembrane region" description="Helical" evidence="9">
    <location>
        <begin position="580"/>
        <end position="599"/>
    </location>
</feature>
<feature type="region of interest" description="Disordered" evidence="8">
    <location>
        <begin position="21"/>
        <end position="64"/>
    </location>
</feature>
<dbReference type="GO" id="GO:0005768">
    <property type="term" value="C:endosome"/>
    <property type="evidence" value="ECO:0007669"/>
    <property type="project" value="TreeGrafter"/>
</dbReference>
<keyword evidence="6" id="KW-0406">Ion transport</keyword>
<evidence type="ECO:0008006" key="12">
    <source>
        <dbReference type="Google" id="ProtNLM"/>
    </source>
</evidence>
<evidence type="ECO:0000313" key="10">
    <source>
        <dbReference type="EMBL" id="QPH09569.1"/>
    </source>
</evidence>
<proteinExistence type="inferred from homology"/>
<feature type="transmembrane region" description="Helical" evidence="9">
    <location>
        <begin position="298"/>
        <end position="324"/>
    </location>
</feature>
<keyword evidence="11" id="KW-1185">Reference proteome</keyword>
<evidence type="ECO:0000256" key="8">
    <source>
        <dbReference type="SAM" id="MobiDB-lite"/>
    </source>
</evidence>
<evidence type="ECO:0000256" key="5">
    <source>
        <dbReference type="ARBA" id="ARBA00022989"/>
    </source>
</evidence>
<feature type="transmembrane region" description="Helical" evidence="9">
    <location>
        <begin position="156"/>
        <end position="175"/>
    </location>
</feature>
<dbReference type="InterPro" id="IPR036259">
    <property type="entry name" value="MFS_trans_sf"/>
</dbReference>
<evidence type="ECO:0000256" key="3">
    <source>
        <dbReference type="ARBA" id="ARBA00022448"/>
    </source>
</evidence>
<feature type="transmembrane region" description="Helical" evidence="9">
    <location>
        <begin position="91"/>
        <end position="114"/>
    </location>
</feature>
<dbReference type="GO" id="GO:0015343">
    <property type="term" value="F:siderophore-iron transmembrane transporter activity"/>
    <property type="evidence" value="ECO:0007669"/>
    <property type="project" value="TreeGrafter"/>
</dbReference>
<dbReference type="PANTHER" id="PTHR23501:SF92">
    <property type="entry name" value="GLUTATHIONE EXCHANGER 1-RELATED"/>
    <property type="match status" value="1"/>
</dbReference>
<comment type="subcellular location">
    <subcellularLocation>
        <location evidence="1">Endomembrane system</location>
        <topology evidence="1">Multi-pass membrane protein</topology>
    </subcellularLocation>
</comment>
<dbReference type="AlphaFoldDB" id="A0A7S9PX26"/>
<dbReference type="FunFam" id="1.20.1250.20:FF:000197">
    <property type="entry name" value="Siderophore iron transporter 1"/>
    <property type="match status" value="1"/>
</dbReference>
<dbReference type="EMBL" id="CP031389">
    <property type="protein sequence ID" value="QPH09569.1"/>
    <property type="molecule type" value="Genomic_DNA"/>
</dbReference>
<feature type="transmembrane region" description="Helical" evidence="9">
    <location>
        <begin position="469"/>
        <end position="487"/>
    </location>
</feature>
<feature type="transmembrane region" description="Helical" evidence="9">
    <location>
        <begin position="244"/>
        <end position="269"/>
    </location>
</feature>
<reference evidence="10 11" key="1">
    <citation type="journal article" date="2018" name="PLoS Genet.">
        <title>Repeat elements organise 3D genome structure and mediate transcription in the filamentous fungus Epichloe festucae.</title>
        <authorList>
            <person name="Winter D.J."/>
            <person name="Ganley A.R.D."/>
            <person name="Young C.A."/>
            <person name="Liachko I."/>
            <person name="Schardl C.L."/>
            <person name="Dupont P.Y."/>
            <person name="Berry D."/>
            <person name="Ram A."/>
            <person name="Scott B."/>
            <person name="Cox M.P."/>
        </authorList>
    </citation>
    <scope>NUCLEOTIDE SEQUENCE [LARGE SCALE GENOMIC DNA]</scope>
    <source>
        <strain evidence="10 11">Fl1</strain>
    </source>
</reference>
<accession>A0A7S9PX26</accession>
<feature type="transmembrane region" description="Helical" evidence="9">
    <location>
        <begin position="214"/>
        <end position="232"/>
    </location>
</feature>
<dbReference type="SUPFAM" id="SSF103473">
    <property type="entry name" value="MFS general substrate transporter"/>
    <property type="match status" value="1"/>
</dbReference>
<evidence type="ECO:0000256" key="6">
    <source>
        <dbReference type="ARBA" id="ARBA00023065"/>
    </source>
</evidence>
<evidence type="ECO:0000256" key="9">
    <source>
        <dbReference type="SAM" id="Phobius"/>
    </source>
</evidence>
<evidence type="ECO:0000256" key="1">
    <source>
        <dbReference type="ARBA" id="ARBA00004127"/>
    </source>
</evidence>
<dbReference type="OrthoDB" id="4088837at2759"/>
<dbReference type="PANTHER" id="PTHR23501">
    <property type="entry name" value="MAJOR FACILITATOR SUPERFAMILY"/>
    <property type="match status" value="1"/>
</dbReference>
<comment type="similarity">
    <text evidence="2">Belongs to the major facilitator superfamily.</text>
</comment>
<feature type="transmembrane region" description="Helical" evidence="9">
    <location>
        <begin position="336"/>
        <end position="355"/>
    </location>
</feature>
<keyword evidence="4 9" id="KW-0812">Transmembrane</keyword>
<dbReference type="Gene3D" id="1.20.1250.20">
    <property type="entry name" value="MFS general substrate transporter like domains"/>
    <property type="match status" value="2"/>
</dbReference>
<evidence type="ECO:0000313" key="11">
    <source>
        <dbReference type="Proteomes" id="UP000594364"/>
    </source>
</evidence>
<feature type="transmembrane region" description="Helical" evidence="9">
    <location>
        <begin position="376"/>
        <end position="401"/>
    </location>
</feature>
<keyword evidence="5 9" id="KW-1133">Transmembrane helix</keyword>
<feature type="transmembrane region" description="Helical" evidence="9">
    <location>
        <begin position="438"/>
        <end position="457"/>
    </location>
</feature>
<feature type="transmembrane region" description="Helical" evidence="9">
    <location>
        <begin position="499"/>
        <end position="526"/>
    </location>
</feature>
<keyword evidence="7 9" id="KW-0472">Membrane</keyword>
<feature type="transmembrane region" description="Helical" evidence="9">
    <location>
        <begin position="187"/>
        <end position="207"/>
    </location>
</feature>
<dbReference type="Proteomes" id="UP000594364">
    <property type="component" value="Chromosome 5"/>
</dbReference>
<evidence type="ECO:0000256" key="4">
    <source>
        <dbReference type="ARBA" id="ARBA00022692"/>
    </source>
</evidence>
<dbReference type="GO" id="GO:0005774">
    <property type="term" value="C:vacuolar membrane"/>
    <property type="evidence" value="ECO:0007669"/>
    <property type="project" value="TreeGrafter"/>
</dbReference>
<organism evidence="10 11">
    <name type="scientific">Epichloe festucae (strain Fl1)</name>
    <dbReference type="NCBI Taxonomy" id="877507"/>
    <lineage>
        <taxon>Eukaryota</taxon>
        <taxon>Fungi</taxon>
        <taxon>Dikarya</taxon>
        <taxon>Ascomycota</taxon>
        <taxon>Pezizomycotina</taxon>
        <taxon>Sordariomycetes</taxon>
        <taxon>Hypocreomycetidae</taxon>
        <taxon>Hypocreales</taxon>
        <taxon>Clavicipitaceae</taxon>
        <taxon>Epichloe</taxon>
    </lineage>
</organism>
<gene>
    <name evidence="10" type="ORF">C2857_000424</name>
</gene>
<dbReference type="GO" id="GO:0005886">
    <property type="term" value="C:plasma membrane"/>
    <property type="evidence" value="ECO:0007669"/>
    <property type="project" value="TreeGrafter"/>
</dbReference>
<evidence type="ECO:0000256" key="7">
    <source>
        <dbReference type="ARBA" id="ARBA00023136"/>
    </source>
</evidence>
<name>A0A7S9PX26_EPIFF</name>